<name>A0A6F9Y4K8_9LACO</name>
<reference evidence="1" key="1">
    <citation type="submission" date="2019-10" db="EMBL/GenBank/DDBJ databases">
        <title>Lactobacillus agilis SN811 Whole Genome Sequencing Project.</title>
        <authorList>
            <person name="Suzuki S."/>
            <person name="Endo A."/>
            <person name="Maeno S."/>
            <person name="Shiwa Y."/>
            <person name="Matsutani M."/>
            <person name="Kajikawa A."/>
        </authorList>
    </citation>
    <scope>NUCLEOTIDE SEQUENCE</scope>
    <source>
        <strain evidence="1">SN811</strain>
    </source>
</reference>
<accession>A0A6F9Y4K8</accession>
<dbReference type="InterPro" id="IPR009784">
    <property type="entry name" value="DUF1349"/>
</dbReference>
<dbReference type="Gene3D" id="2.60.120.200">
    <property type="match status" value="1"/>
</dbReference>
<comment type="caution">
    <text evidence="1">The sequence shown here is derived from an EMBL/GenBank/DDBJ whole genome shotgun (WGS) entry which is preliminary data.</text>
</comment>
<sequence>MKSSIEYENKEFQHLGSVVINSGYSDWVTTEIDANIKQIWYRLSRREDNFCLECSEDGVKYKQMRICYMSKANDEIQFGVYACSPEDSSFKATFNISQI</sequence>
<dbReference type="AlphaFoldDB" id="A0A6F9Y4K8"/>
<dbReference type="Pfam" id="PF07081">
    <property type="entry name" value="DUF1349"/>
    <property type="match status" value="1"/>
</dbReference>
<dbReference type="PANTHER" id="PTHR35332:SF2">
    <property type="entry name" value="REGULATION OF ENOLASE PROTEIN 1"/>
    <property type="match status" value="1"/>
</dbReference>
<dbReference type="EMBL" id="BLAP01000036">
    <property type="protein sequence ID" value="GET12397.1"/>
    <property type="molecule type" value="Genomic_DNA"/>
</dbReference>
<proteinExistence type="predicted"/>
<dbReference type="InterPro" id="IPR013320">
    <property type="entry name" value="ConA-like_dom_sf"/>
</dbReference>
<gene>
    <name evidence="1" type="ORF">SN811_08970</name>
</gene>
<protein>
    <recommendedName>
        <fullName evidence="2">DUF1349 domain-containing protein</fullName>
    </recommendedName>
</protein>
<evidence type="ECO:0008006" key="2">
    <source>
        <dbReference type="Google" id="ProtNLM"/>
    </source>
</evidence>
<organism evidence="1">
    <name type="scientific">Ligilactobacillus agilis</name>
    <dbReference type="NCBI Taxonomy" id="1601"/>
    <lineage>
        <taxon>Bacteria</taxon>
        <taxon>Bacillati</taxon>
        <taxon>Bacillota</taxon>
        <taxon>Bacilli</taxon>
        <taxon>Lactobacillales</taxon>
        <taxon>Lactobacillaceae</taxon>
        <taxon>Ligilactobacillus</taxon>
    </lineage>
</organism>
<dbReference type="Proteomes" id="UP000494160">
    <property type="component" value="Unassembled WGS sequence"/>
</dbReference>
<evidence type="ECO:0000313" key="1">
    <source>
        <dbReference type="EMBL" id="GET12397.1"/>
    </source>
</evidence>
<dbReference type="SUPFAM" id="SSF49899">
    <property type="entry name" value="Concanavalin A-like lectins/glucanases"/>
    <property type="match status" value="1"/>
</dbReference>
<dbReference type="PANTHER" id="PTHR35332">
    <property type="entry name" value="REGULATION OF ENOLASE PROTEIN 1"/>
    <property type="match status" value="1"/>
</dbReference>